<gene>
    <name evidence="4" type="ORF">QOZ84_00350</name>
</gene>
<dbReference type="Pfam" id="PF19124">
    <property type="entry name" value="DUF5808"/>
    <property type="match status" value="1"/>
</dbReference>
<dbReference type="RefSeq" id="WP_284130974.1">
    <property type="nucleotide sequence ID" value="NZ_JASKYM010000001.1"/>
</dbReference>
<feature type="transmembrane region" description="Helical" evidence="1">
    <location>
        <begin position="194"/>
        <end position="216"/>
    </location>
</feature>
<accession>A0ABT7E5N5</accession>
<proteinExistence type="predicted"/>
<feature type="transmembrane region" description="Helical" evidence="1">
    <location>
        <begin position="273"/>
        <end position="293"/>
    </location>
</feature>
<evidence type="ECO:0000259" key="2">
    <source>
        <dbReference type="Pfam" id="PF07853"/>
    </source>
</evidence>
<protein>
    <submittedName>
        <fullName evidence="4">DUF5808 domain-containing protein</fullName>
    </submittedName>
</protein>
<dbReference type="EMBL" id="JASKYM010000001">
    <property type="protein sequence ID" value="MDK2561982.1"/>
    <property type="molecule type" value="Genomic_DNA"/>
</dbReference>
<dbReference type="Proteomes" id="UP001301012">
    <property type="component" value="Unassembled WGS sequence"/>
</dbReference>
<feature type="domain" description="DUF1648" evidence="2">
    <location>
        <begin position="155"/>
        <end position="200"/>
    </location>
</feature>
<feature type="transmembrane region" description="Helical" evidence="1">
    <location>
        <begin position="144"/>
        <end position="163"/>
    </location>
</feature>
<keyword evidence="1" id="KW-1133">Transmembrane helix</keyword>
<organism evidence="4 5">
    <name type="scientific">Romboutsia sedimentorum</name>
    <dbReference type="NCBI Taxonomy" id="1368474"/>
    <lineage>
        <taxon>Bacteria</taxon>
        <taxon>Bacillati</taxon>
        <taxon>Bacillota</taxon>
        <taxon>Clostridia</taxon>
        <taxon>Peptostreptococcales</taxon>
        <taxon>Peptostreptococcaceae</taxon>
        <taxon>Romboutsia</taxon>
    </lineage>
</organism>
<sequence length="364" mass="41630">MNNTVALLINLPILFLVYLMIYFTQNLSGERHFYGISLNNNYFNKYEFKVLDKRFKLLITLGFIVFAIITLVLIYIFNSYIFASILPILGFCLYQFFIYVYIHNNVKALKNELALNISDLDIEKTNVVFDTEFMNEKNRIIKKFSIWFMIPTIVVVLIGTYVISQYNSIPDIIPTHWGISGKADAFNDKTFISILSQVLMMVGLGGIIYISSVGSLKSRAKLSIDDINKSKKSHLHYLNMLGFTFLILIIGCQVMLIHILISMYNASDVSPMILWPCIIVIILAAIYQTYLYYKSPSKSKDAVYSVDDEDCVWIFGCIYNNNNDPSLFVEKRFGVGWTVNIGTTAGKLLFILPFAILLIILLLI</sequence>
<feature type="transmembrane region" description="Helical" evidence="1">
    <location>
        <begin position="55"/>
        <end position="76"/>
    </location>
</feature>
<evidence type="ECO:0000313" key="4">
    <source>
        <dbReference type="EMBL" id="MDK2561982.1"/>
    </source>
</evidence>
<dbReference type="InterPro" id="IPR043831">
    <property type="entry name" value="DUF5808"/>
</dbReference>
<feature type="transmembrane region" description="Helical" evidence="1">
    <location>
        <begin position="6"/>
        <end position="24"/>
    </location>
</feature>
<feature type="transmembrane region" description="Helical" evidence="1">
    <location>
        <begin position="82"/>
        <end position="102"/>
    </location>
</feature>
<keyword evidence="1" id="KW-0472">Membrane</keyword>
<dbReference type="Pfam" id="PF07853">
    <property type="entry name" value="DUF1648"/>
    <property type="match status" value="1"/>
</dbReference>
<evidence type="ECO:0000256" key="1">
    <source>
        <dbReference type="SAM" id="Phobius"/>
    </source>
</evidence>
<name>A0ABT7E5N5_9FIRM</name>
<evidence type="ECO:0000313" key="5">
    <source>
        <dbReference type="Proteomes" id="UP001301012"/>
    </source>
</evidence>
<reference evidence="4 5" key="1">
    <citation type="submission" date="2023-05" db="EMBL/GenBank/DDBJ databases">
        <title>Rombocin, a short stable natural nisin variant, displays selective antimicrobial activity against Listeria monocytogenes and employs dual mode of action to kill target bacterial strains.</title>
        <authorList>
            <person name="Wambui J."/>
            <person name="Stephan R."/>
            <person name="Kuipers O.P."/>
        </authorList>
    </citation>
    <scope>NUCLEOTIDE SEQUENCE [LARGE SCALE GENOMIC DNA]</scope>
    <source>
        <strain evidence="4 5">RC002</strain>
    </source>
</reference>
<dbReference type="PANTHER" id="PTHR37810:SF9">
    <property type="entry name" value="MEMBRANE PROTEIN"/>
    <property type="match status" value="1"/>
</dbReference>
<dbReference type="PANTHER" id="PTHR37810">
    <property type="entry name" value="IMMUNITY PROTEIN SDPI"/>
    <property type="match status" value="1"/>
</dbReference>
<keyword evidence="5" id="KW-1185">Reference proteome</keyword>
<feature type="domain" description="DUF5808" evidence="3">
    <location>
        <begin position="323"/>
        <end position="347"/>
    </location>
</feature>
<keyword evidence="1" id="KW-0812">Transmembrane</keyword>
<feature type="transmembrane region" description="Helical" evidence="1">
    <location>
        <begin position="237"/>
        <end position="261"/>
    </location>
</feature>
<comment type="caution">
    <text evidence="4">The sequence shown here is derived from an EMBL/GenBank/DDBJ whole genome shotgun (WGS) entry which is preliminary data.</text>
</comment>
<dbReference type="InterPro" id="IPR012867">
    <property type="entry name" value="DUF1648"/>
</dbReference>
<feature type="transmembrane region" description="Helical" evidence="1">
    <location>
        <begin position="341"/>
        <end position="363"/>
    </location>
</feature>
<evidence type="ECO:0000259" key="3">
    <source>
        <dbReference type="Pfam" id="PF19124"/>
    </source>
</evidence>